<dbReference type="Proteomes" id="UP000798662">
    <property type="component" value="Chromosome 1"/>
</dbReference>
<evidence type="ECO:0000313" key="1">
    <source>
        <dbReference type="EMBL" id="KAK1859329.1"/>
    </source>
</evidence>
<reference evidence="1" key="1">
    <citation type="submission" date="2019-11" db="EMBL/GenBank/DDBJ databases">
        <title>Nori genome reveals adaptations in red seaweeds to the harsh intertidal environment.</title>
        <authorList>
            <person name="Wang D."/>
            <person name="Mao Y."/>
        </authorList>
    </citation>
    <scope>NUCLEOTIDE SEQUENCE</scope>
    <source>
        <tissue evidence="1">Gametophyte</tissue>
    </source>
</reference>
<protein>
    <submittedName>
        <fullName evidence="1">Uncharacterized protein</fullName>
    </submittedName>
</protein>
<evidence type="ECO:0000313" key="2">
    <source>
        <dbReference type="Proteomes" id="UP000798662"/>
    </source>
</evidence>
<name>A0ACC3BNM4_PYRYE</name>
<organism evidence="1 2">
    <name type="scientific">Pyropia yezoensis</name>
    <name type="common">Susabi-nori</name>
    <name type="synonym">Porphyra yezoensis</name>
    <dbReference type="NCBI Taxonomy" id="2788"/>
    <lineage>
        <taxon>Eukaryota</taxon>
        <taxon>Rhodophyta</taxon>
        <taxon>Bangiophyceae</taxon>
        <taxon>Bangiales</taxon>
        <taxon>Bangiaceae</taxon>
        <taxon>Pyropia</taxon>
    </lineage>
</organism>
<keyword evidence="2" id="KW-1185">Reference proteome</keyword>
<accession>A0ACC3BNM4</accession>
<proteinExistence type="predicted"/>
<gene>
    <name evidence="1" type="ORF">I4F81_001926</name>
</gene>
<comment type="caution">
    <text evidence="1">The sequence shown here is derived from an EMBL/GenBank/DDBJ whole genome shotgun (WGS) entry which is preliminary data.</text>
</comment>
<sequence length="315" mass="33863">MYNHGNNASQAAQLSGLETFLDATVGFSTPRSDPSSLVYTKSMQVCSCWRTLGERGHADLDALKNLAERDPQLQIESSGGGQEQVFTLPLQEQVDKNKAQRLDAAGNVQKGNEEALRRGMRRRQAAIVACFCGRLTKQPLSQTKAVLRDRQAAQQAVADAAAAPEDSSAEAADEMTAGGSGTDAPGTKEEAPPAGAAASRRKRHDDAAAARRSFPPLWLLRRCFSHPAAYAAAHAVTPGGPERAPALVDAALRRHISVLRVFLMRTRTTQFLRLTVGAKVDPVEMVKAAETMVERLAAMHVHHLPLVGGCEPMEL</sequence>
<dbReference type="EMBL" id="CM020618">
    <property type="protein sequence ID" value="KAK1859329.1"/>
    <property type="molecule type" value="Genomic_DNA"/>
</dbReference>